<dbReference type="Pfam" id="PF00450">
    <property type="entry name" value="Peptidase_S10"/>
    <property type="match status" value="1"/>
</dbReference>
<name>A0A9J6CXM5_RHIMP</name>
<organism evidence="2 3">
    <name type="scientific">Rhipicephalus microplus</name>
    <name type="common">Cattle tick</name>
    <name type="synonym">Boophilus microplus</name>
    <dbReference type="NCBI Taxonomy" id="6941"/>
    <lineage>
        <taxon>Eukaryota</taxon>
        <taxon>Metazoa</taxon>
        <taxon>Ecdysozoa</taxon>
        <taxon>Arthropoda</taxon>
        <taxon>Chelicerata</taxon>
        <taxon>Arachnida</taxon>
        <taxon>Acari</taxon>
        <taxon>Parasitiformes</taxon>
        <taxon>Ixodida</taxon>
        <taxon>Ixodoidea</taxon>
        <taxon>Ixodidae</taxon>
        <taxon>Rhipicephalinae</taxon>
        <taxon>Rhipicephalus</taxon>
        <taxon>Boophilus</taxon>
    </lineage>
</organism>
<gene>
    <name evidence="2" type="ORF">HPB51_028324</name>
</gene>
<dbReference type="GO" id="GO:0004185">
    <property type="term" value="F:serine-type carboxypeptidase activity"/>
    <property type="evidence" value="ECO:0007669"/>
    <property type="project" value="InterPro"/>
</dbReference>
<dbReference type="GO" id="GO:0006508">
    <property type="term" value="P:proteolysis"/>
    <property type="evidence" value="ECO:0007669"/>
    <property type="project" value="InterPro"/>
</dbReference>
<dbReference type="VEuPathDB" id="VectorBase:LOC119186033"/>
<sequence length="127" mass="14566">MDNYRFLAYAGQLDPIFSAARIEEYYRSVEWSRADQFRHGRRLPFYAGPQEEGLSGYVTSAGDFSFVVVTRAGHYPGFDQPRAVDEVGKRMLTSRDQRIHTPSWPRQRVLSCLSRVAILVVGFPDTF</sequence>
<dbReference type="Gene3D" id="3.40.50.1820">
    <property type="entry name" value="alpha/beta hydrolase"/>
    <property type="match status" value="1"/>
</dbReference>
<keyword evidence="3" id="KW-1185">Reference proteome</keyword>
<comment type="caution">
    <text evidence="2">The sequence shown here is derived from an EMBL/GenBank/DDBJ whole genome shotgun (WGS) entry which is preliminary data.</text>
</comment>
<evidence type="ECO:0000256" key="1">
    <source>
        <dbReference type="ARBA" id="ARBA00009431"/>
    </source>
</evidence>
<comment type="similarity">
    <text evidence="1">Belongs to the peptidase S10 family.</text>
</comment>
<dbReference type="InterPro" id="IPR001563">
    <property type="entry name" value="Peptidase_S10"/>
</dbReference>
<dbReference type="SUPFAM" id="SSF53474">
    <property type="entry name" value="alpha/beta-Hydrolases"/>
    <property type="match status" value="1"/>
</dbReference>
<accession>A0A9J6CXM5</accession>
<evidence type="ECO:0000313" key="3">
    <source>
        <dbReference type="Proteomes" id="UP000821866"/>
    </source>
</evidence>
<reference evidence="2" key="2">
    <citation type="submission" date="2021-09" db="EMBL/GenBank/DDBJ databases">
        <authorList>
            <person name="Jia N."/>
            <person name="Wang J."/>
            <person name="Shi W."/>
            <person name="Du L."/>
            <person name="Sun Y."/>
            <person name="Zhan W."/>
            <person name="Jiang J."/>
            <person name="Wang Q."/>
            <person name="Zhang B."/>
            <person name="Ji P."/>
            <person name="Sakyi L.B."/>
            <person name="Cui X."/>
            <person name="Yuan T."/>
            <person name="Jiang B."/>
            <person name="Yang W."/>
            <person name="Lam T.T.-Y."/>
            <person name="Chang Q."/>
            <person name="Ding S."/>
            <person name="Wang X."/>
            <person name="Zhu J."/>
            <person name="Ruan X."/>
            <person name="Zhao L."/>
            <person name="Wei J."/>
            <person name="Que T."/>
            <person name="Du C."/>
            <person name="Cheng J."/>
            <person name="Dai P."/>
            <person name="Han X."/>
            <person name="Huang E."/>
            <person name="Gao Y."/>
            <person name="Liu J."/>
            <person name="Shao H."/>
            <person name="Ye R."/>
            <person name="Li L."/>
            <person name="Wei W."/>
            <person name="Wang X."/>
            <person name="Wang C."/>
            <person name="Huo Q."/>
            <person name="Li W."/>
            <person name="Guo W."/>
            <person name="Chen H."/>
            <person name="Chen S."/>
            <person name="Zhou L."/>
            <person name="Zhou L."/>
            <person name="Ni X."/>
            <person name="Tian J."/>
            <person name="Zhou Y."/>
            <person name="Sheng Y."/>
            <person name="Liu T."/>
            <person name="Pan Y."/>
            <person name="Xia L."/>
            <person name="Li J."/>
            <person name="Zhao F."/>
            <person name="Cao W."/>
        </authorList>
    </citation>
    <scope>NUCLEOTIDE SEQUENCE</scope>
    <source>
        <strain evidence="2">Rmic-2018</strain>
        <tissue evidence="2">Larvae</tissue>
    </source>
</reference>
<dbReference type="AlphaFoldDB" id="A0A9J6CXM5"/>
<evidence type="ECO:0008006" key="4">
    <source>
        <dbReference type="Google" id="ProtNLM"/>
    </source>
</evidence>
<protein>
    <recommendedName>
        <fullName evidence="4">Serine carboxypeptidase</fullName>
    </recommendedName>
</protein>
<dbReference type="EMBL" id="JABSTU010005016">
    <property type="protein sequence ID" value="KAH7950642.1"/>
    <property type="molecule type" value="Genomic_DNA"/>
</dbReference>
<proteinExistence type="inferred from homology"/>
<evidence type="ECO:0000313" key="2">
    <source>
        <dbReference type="EMBL" id="KAH7950642.1"/>
    </source>
</evidence>
<dbReference type="InterPro" id="IPR029058">
    <property type="entry name" value="AB_hydrolase_fold"/>
</dbReference>
<dbReference type="Proteomes" id="UP000821866">
    <property type="component" value="Unassembled WGS sequence"/>
</dbReference>
<reference evidence="2" key="1">
    <citation type="journal article" date="2020" name="Cell">
        <title>Large-Scale Comparative Analyses of Tick Genomes Elucidate Their Genetic Diversity and Vector Capacities.</title>
        <authorList>
            <consortium name="Tick Genome and Microbiome Consortium (TIGMIC)"/>
            <person name="Jia N."/>
            <person name="Wang J."/>
            <person name="Shi W."/>
            <person name="Du L."/>
            <person name="Sun Y."/>
            <person name="Zhan W."/>
            <person name="Jiang J.F."/>
            <person name="Wang Q."/>
            <person name="Zhang B."/>
            <person name="Ji P."/>
            <person name="Bell-Sakyi L."/>
            <person name="Cui X.M."/>
            <person name="Yuan T.T."/>
            <person name="Jiang B.G."/>
            <person name="Yang W.F."/>
            <person name="Lam T.T."/>
            <person name="Chang Q.C."/>
            <person name="Ding S.J."/>
            <person name="Wang X.J."/>
            <person name="Zhu J.G."/>
            <person name="Ruan X.D."/>
            <person name="Zhao L."/>
            <person name="Wei J.T."/>
            <person name="Ye R.Z."/>
            <person name="Que T.C."/>
            <person name="Du C.H."/>
            <person name="Zhou Y.H."/>
            <person name="Cheng J.X."/>
            <person name="Dai P.F."/>
            <person name="Guo W.B."/>
            <person name="Han X.H."/>
            <person name="Huang E.J."/>
            <person name="Li L.F."/>
            <person name="Wei W."/>
            <person name="Gao Y.C."/>
            <person name="Liu J.Z."/>
            <person name="Shao H.Z."/>
            <person name="Wang X."/>
            <person name="Wang C.C."/>
            <person name="Yang T.C."/>
            <person name="Huo Q.B."/>
            <person name="Li W."/>
            <person name="Chen H.Y."/>
            <person name="Chen S.E."/>
            <person name="Zhou L.G."/>
            <person name="Ni X.B."/>
            <person name="Tian J.H."/>
            <person name="Sheng Y."/>
            <person name="Liu T."/>
            <person name="Pan Y.S."/>
            <person name="Xia L.Y."/>
            <person name="Li J."/>
            <person name="Zhao F."/>
            <person name="Cao W.C."/>
        </authorList>
    </citation>
    <scope>NUCLEOTIDE SEQUENCE</scope>
    <source>
        <strain evidence="2">Rmic-2018</strain>
    </source>
</reference>